<evidence type="ECO:0000313" key="2">
    <source>
        <dbReference type="Proteomes" id="UP000789860"/>
    </source>
</evidence>
<organism evidence="1 2">
    <name type="scientific">Scutellospora calospora</name>
    <dbReference type="NCBI Taxonomy" id="85575"/>
    <lineage>
        <taxon>Eukaryota</taxon>
        <taxon>Fungi</taxon>
        <taxon>Fungi incertae sedis</taxon>
        <taxon>Mucoromycota</taxon>
        <taxon>Glomeromycotina</taxon>
        <taxon>Glomeromycetes</taxon>
        <taxon>Diversisporales</taxon>
        <taxon>Gigasporaceae</taxon>
        <taxon>Scutellospora</taxon>
    </lineage>
</organism>
<dbReference type="EMBL" id="CAJVPM010009313">
    <property type="protein sequence ID" value="CAG8563049.1"/>
    <property type="molecule type" value="Genomic_DNA"/>
</dbReference>
<protein>
    <submittedName>
        <fullName evidence="1">6044_t:CDS:1</fullName>
    </submittedName>
</protein>
<sequence length="90" mass="10549">QVEDDYEIEEVIASGQIRLHSEVEEGERVIGNRIRLQPDESEVVEREIKRPRIEREILFKSIVLEKNSSIDLIFNDINIKINGKCILNFK</sequence>
<reference evidence="1" key="1">
    <citation type="submission" date="2021-06" db="EMBL/GenBank/DDBJ databases">
        <authorList>
            <person name="Kallberg Y."/>
            <person name="Tangrot J."/>
            <person name="Rosling A."/>
        </authorList>
    </citation>
    <scope>NUCLEOTIDE SEQUENCE</scope>
    <source>
        <strain evidence="1">AU212A</strain>
    </source>
</reference>
<gene>
    <name evidence="1" type="ORF">SCALOS_LOCUS5579</name>
</gene>
<accession>A0ACA9M2A1</accession>
<evidence type="ECO:0000313" key="1">
    <source>
        <dbReference type="EMBL" id="CAG8563049.1"/>
    </source>
</evidence>
<comment type="caution">
    <text evidence="1">The sequence shown here is derived from an EMBL/GenBank/DDBJ whole genome shotgun (WGS) entry which is preliminary data.</text>
</comment>
<proteinExistence type="predicted"/>
<keyword evidence="2" id="KW-1185">Reference proteome</keyword>
<dbReference type="Proteomes" id="UP000789860">
    <property type="component" value="Unassembled WGS sequence"/>
</dbReference>
<name>A0ACA9M2A1_9GLOM</name>
<feature type="non-terminal residue" evidence="1">
    <location>
        <position position="1"/>
    </location>
</feature>